<keyword evidence="1" id="KW-0344">Guanine-nucleotide releasing factor</keyword>
<accession>A0A1B6ME10</accession>
<dbReference type="SMART" id="SM00150">
    <property type="entry name" value="SPEC"/>
    <property type="match status" value="4"/>
</dbReference>
<dbReference type="Pfam" id="PF25101">
    <property type="entry name" value="Spectrin_7"/>
    <property type="match status" value="1"/>
</dbReference>
<dbReference type="InterPro" id="IPR018159">
    <property type="entry name" value="Spectrin/alpha-actinin"/>
</dbReference>
<dbReference type="GO" id="GO:0005085">
    <property type="term" value="F:guanyl-nucleotide exchange factor activity"/>
    <property type="evidence" value="ECO:0007669"/>
    <property type="project" value="UniProtKB-KW"/>
</dbReference>
<dbReference type="GO" id="GO:0005737">
    <property type="term" value="C:cytoplasm"/>
    <property type="evidence" value="ECO:0007669"/>
    <property type="project" value="TreeGrafter"/>
</dbReference>
<dbReference type="GO" id="GO:0019898">
    <property type="term" value="C:extrinsic component of membrane"/>
    <property type="evidence" value="ECO:0007669"/>
    <property type="project" value="TreeGrafter"/>
</dbReference>
<dbReference type="Gene3D" id="1.20.58.60">
    <property type="match status" value="3"/>
</dbReference>
<dbReference type="EMBL" id="GEBQ01005848">
    <property type="protein sequence ID" value="JAT34129.1"/>
    <property type="molecule type" value="Transcribed_RNA"/>
</dbReference>
<reference evidence="3" key="1">
    <citation type="submission" date="2015-11" db="EMBL/GenBank/DDBJ databases">
        <title>De novo transcriptome assembly of four potential Pierce s Disease insect vectors from Arizona vineyards.</title>
        <authorList>
            <person name="Tassone E.E."/>
        </authorList>
    </citation>
    <scope>NUCLEOTIDE SEQUENCE</scope>
</reference>
<dbReference type="PANTHER" id="PTHR22826:SF106">
    <property type="entry name" value="TRIO, ISOFORM A"/>
    <property type="match status" value="1"/>
</dbReference>
<name>A0A1B6ME10_9HEMI</name>
<evidence type="ECO:0000259" key="2">
    <source>
        <dbReference type="Pfam" id="PF25101"/>
    </source>
</evidence>
<dbReference type="PANTHER" id="PTHR22826">
    <property type="entry name" value="RHO GUANINE EXCHANGE FACTOR-RELATED"/>
    <property type="match status" value="1"/>
</dbReference>
<feature type="domain" description="Spectrin repeats metazoan" evidence="2">
    <location>
        <begin position="540"/>
        <end position="633"/>
    </location>
</feature>
<dbReference type="SUPFAM" id="SSF46966">
    <property type="entry name" value="Spectrin repeat"/>
    <property type="match status" value="3"/>
</dbReference>
<evidence type="ECO:0000313" key="3">
    <source>
        <dbReference type="EMBL" id="JAT34129.1"/>
    </source>
</evidence>
<dbReference type="InterPro" id="IPR002017">
    <property type="entry name" value="Spectrin_repeat"/>
</dbReference>
<dbReference type="InterPro" id="IPR058157">
    <property type="entry name" value="Spectrin_met"/>
</dbReference>
<gene>
    <name evidence="3" type="ORF">g.47631</name>
</gene>
<dbReference type="InterPro" id="IPR051336">
    <property type="entry name" value="RhoGEF_Guanine_NuclExch_SF"/>
</dbReference>
<evidence type="ECO:0000256" key="1">
    <source>
        <dbReference type="ARBA" id="ARBA00022658"/>
    </source>
</evidence>
<proteinExistence type="predicted"/>
<feature type="non-terminal residue" evidence="3">
    <location>
        <position position="719"/>
    </location>
</feature>
<sequence length="719" mass="81229">GSTRIVIALLQSREWLELRVVEMTPELTLLGATLAEATAMLSAHEQVLLKIHSKQSPVEELLRQADQLIASQHTRAEVYTAMAESLSLAWQDINTLLHKRKEILEYNVKYHSDAAVCLERTRALELACSGAPLPVEVSDLRDLLTRLSDVKRSMLESLMAALQDGRALLDTLRLLATEGSLDSRPGQTKASTESAISQVEHWLEDLHDRRRTLEVSWQARKTQLEQCLALALLTTDLRLLEEIYTDRLDSLGRNCAELGDSVASAELLLHEHQKLLPEAKELQEQGLKILRATEQLAATGHFAGEEAIAQAYQLLQTSTEYQDTMERRERNLHDAMAFFGNARTTLTQLGQLDKELSGASQTQLSSLQESVADACSPVLQQGYKILEDVPAAKGVKNVVDELENFKLKLSLHCSSLLEENLRVTQTLNNFLEKQNQLYSWLVNTMEAFIQGHQDMGSVLAVAKDFQQQHHRMLNELQVKGTEINALLSTVPELLIALDDEGRANVEGKAEMLHTQWTTLRQVLERRTELTALYVKFHSLIVELATHIDSVTEKLTRQPPPPQSERRQLEEEYSAVTQLFTQLGAVADNFTQDSYQTTEPYLAVERARLCVDTLRQHFADRVAGLQALWQQWEQRLDTSRLTAQRWALNMADSNRTVDWVSKLDSQLYPVLDESLTTAKSMVRDVEEKREKVLSEIRRAQAEVQLRLSTADEILAQAEPQ</sequence>
<feature type="non-terminal residue" evidence="3">
    <location>
        <position position="1"/>
    </location>
</feature>
<dbReference type="Pfam" id="PF00435">
    <property type="entry name" value="Spectrin"/>
    <property type="match status" value="2"/>
</dbReference>
<organism evidence="3">
    <name type="scientific">Graphocephala atropunctata</name>
    <dbReference type="NCBI Taxonomy" id="36148"/>
    <lineage>
        <taxon>Eukaryota</taxon>
        <taxon>Metazoa</taxon>
        <taxon>Ecdysozoa</taxon>
        <taxon>Arthropoda</taxon>
        <taxon>Hexapoda</taxon>
        <taxon>Insecta</taxon>
        <taxon>Pterygota</taxon>
        <taxon>Neoptera</taxon>
        <taxon>Paraneoptera</taxon>
        <taxon>Hemiptera</taxon>
        <taxon>Auchenorrhyncha</taxon>
        <taxon>Membracoidea</taxon>
        <taxon>Cicadellidae</taxon>
        <taxon>Cicadellinae</taxon>
        <taxon>Cicadellini</taxon>
        <taxon>Graphocephala</taxon>
    </lineage>
</organism>
<protein>
    <recommendedName>
        <fullName evidence="2">Spectrin repeats metazoan domain-containing protein</fullName>
    </recommendedName>
</protein>
<dbReference type="AlphaFoldDB" id="A0A1B6ME10"/>